<dbReference type="Pfam" id="PF13344">
    <property type="entry name" value="Hydrolase_6"/>
    <property type="match status" value="1"/>
</dbReference>
<comment type="caution">
    <text evidence="3">The sequence shown here is derived from an EMBL/GenBank/DDBJ whole genome shotgun (WGS) entry which is preliminary data.</text>
</comment>
<dbReference type="GO" id="GO:0016791">
    <property type="term" value="F:phosphatase activity"/>
    <property type="evidence" value="ECO:0007669"/>
    <property type="project" value="TreeGrafter"/>
</dbReference>
<gene>
    <name evidence="3" type="primary">PLEST003127</name>
    <name evidence="3" type="ORF">PLESTB_001167400</name>
</gene>
<dbReference type="InterPro" id="IPR023214">
    <property type="entry name" value="HAD_sf"/>
</dbReference>
<feature type="coiled-coil region" evidence="1">
    <location>
        <begin position="359"/>
        <end position="399"/>
    </location>
</feature>
<dbReference type="AlphaFoldDB" id="A0A9W6F5X8"/>
<feature type="region of interest" description="Disordered" evidence="2">
    <location>
        <begin position="185"/>
        <end position="234"/>
    </location>
</feature>
<dbReference type="EMBL" id="BRXU01000017">
    <property type="protein sequence ID" value="GLC56955.1"/>
    <property type="molecule type" value="Genomic_DNA"/>
</dbReference>
<sequence>MSQRTCLPLHKRTWAPMHGHRRLVVTRRRTTVIAPALKGVLCDLDGVIYASGSSTVIPGATETLQYLREHQIPWCFVTNTCTKNREGLAARLRDMGIACTAEDIVSPAKLAADWLRSHNAGPTALFVAPELYTEFEGVPLLPPTAEAGADAVVIGDMGLDWNYSQLNRAFRLVMEGELRLEAAHTSMPQPHCESSSGNGKPNHPAQQAQAPEAAPHHQAEEDGARSGAGGRAPGPLTLISLGKGRYYKDSDGYSIDVGPFTSAIEFATDTKAVVLGKPDPLIFCLAARSLGLEPEEVVMIGDDVRGDVGGAQAAGLRGVLVRTGKFRQHDLSVGITPDAVLPSVADFPAWWEAQQQLQHKQVEVEVQEQLQQEQELQQVVQQQEQLQQEQVQQQQVEASLGRSKPARLAVVGA</sequence>
<dbReference type="Pfam" id="PF13242">
    <property type="entry name" value="Hydrolase_like"/>
    <property type="match status" value="1"/>
</dbReference>
<evidence type="ECO:0000313" key="4">
    <source>
        <dbReference type="Proteomes" id="UP001165080"/>
    </source>
</evidence>
<keyword evidence="4" id="KW-1185">Reference proteome</keyword>
<dbReference type="OrthoDB" id="413953at2759"/>
<protein>
    <submittedName>
        <fullName evidence="3">Uncharacterized protein</fullName>
    </submittedName>
</protein>
<accession>A0A9W6F5X8</accession>
<dbReference type="PANTHER" id="PTHR19288">
    <property type="entry name" value="4-NITROPHENYLPHOSPHATASE-RELATED"/>
    <property type="match status" value="1"/>
</dbReference>
<dbReference type="InterPro" id="IPR006357">
    <property type="entry name" value="HAD-SF_hydro_IIA"/>
</dbReference>
<organism evidence="3 4">
    <name type="scientific">Pleodorina starrii</name>
    <dbReference type="NCBI Taxonomy" id="330485"/>
    <lineage>
        <taxon>Eukaryota</taxon>
        <taxon>Viridiplantae</taxon>
        <taxon>Chlorophyta</taxon>
        <taxon>core chlorophytes</taxon>
        <taxon>Chlorophyceae</taxon>
        <taxon>CS clade</taxon>
        <taxon>Chlamydomonadales</taxon>
        <taxon>Volvocaceae</taxon>
        <taxon>Pleodorina</taxon>
    </lineage>
</organism>
<dbReference type="InterPro" id="IPR036412">
    <property type="entry name" value="HAD-like_sf"/>
</dbReference>
<dbReference type="PANTHER" id="PTHR19288:SF46">
    <property type="entry name" value="HALOACID DEHALOGENASE-LIKE HYDROLASE DOMAIN-CONTAINING PROTEIN 2"/>
    <property type="match status" value="1"/>
</dbReference>
<feature type="compositionally biased region" description="Polar residues" evidence="2">
    <location>
        <begin position="186"/>
        <end position="199"/>
    </location>
</feature>
<reference evidence="3 4" key="1">
    <citation type="journal article" date="2023" name="Commun. Biol.">
        <title>Reorganization of the ancestral sex-determining regions during the evolution of trioecy in Pleodorina starrii.</title>
        <authorList>
            <person name="Takahashi K."/>
            <person name="Suzuki S."/>
            <person name="Kawai-Toyooka H."/>
            <person name="Yamamoto K."/>
            <person name="Hamaji T."/>
            <person name="Ootsuki R."/>
            <person name="Yamaguchi H."/>
            <person name="Kawachi M."/>
            <person name="Higashiyama T."/>
            <person name="Nozaki H."/>
        </authorList>
    </citation>
    <scope>NUCLEOTIDE SEQUENCE [LARGE SCALE GENOMIC DNA]</scope>
    <source>
        <strain evidence="3 4">NIES-4479</strain>
    </source>
</reference>
<dbReference type="Gene3D" id="3.40.50.1000">
    <property type="entry name" value="HAD superfamily/HAD-like"/>
    <property type="match status" value="2"/>
</dbReference>
<dbReference type="Proteomes" id="UP001165080">
    <property type="component" value="Unassembled WGS sequence"/>
</dbReference>
<dbReference type="GO" id="GO:0005737">
    <property type="term" value="C:cytoplasm"/>
    <property type="evidence" value="ECO:0007669"/>
    <property type="project" value="TreeGrafter"/>
</dbReference>
<feature type="compositionally biased region" description="Low complexity" evidence="2">
    <location>
        <begin position="203"/>
        <end position="213"/>
    </location>
</feature>
<evidence type="ECO:0000256" key="2">
    <source>
        <dbReference type="SAM" id="MobiDB-lite"/>
    </source>
</evidence>
<keyword evidence="1" id="KW-0175">Coiled coil</keyword>
<evidence type="ECO:0000256" key="1">
    <source>
        <dbReference type="SAM" id="Coils"/>
    </source>
</evidence>
<evidence type="ECO:0000313" key="3">
    <source>
        <dbReference type="EMBL" id="GLC56955.1"/>
    </source>
</evidence>
<dbReference type="SUPFAM" id="SSF56784">
    <property type="entry name" value="HAD-like"/>
    <property type="match status" value="1"/>
</dbReference>
<feature type="compositionally biased region" description="Basic and acidic residues" evidence="2">
    <location>
        <begin position="214"/>
        <end position="224"/>
    </location>
</feature>
<name>A0A9W6F5X8_9CHLO</name>
<proteinExistence type="predicted"/>